<feature type="compositionally biased region" description="Low complexity" evidence="5">
    <location>
        <begin position="417"/>
        <end position="426"/>
    </location>
</feature>
<evidence type="ECO:0000256" key="1">
    <source>
        <dbReference type="ARBA" id="ARBA00004141"/>
    </source>
</evidence>
<dbReference type="Proteomes" id="UP000723463">
    <property type="component" value="Unassembled WGS sequence"/>
</dbReference>
<feature type="transmembrane region" description="Helical" evidence="6">
    <location>
        <begin position="294"/>
        <end position="316"/>
    </location>
</feature>
<proteinExistence type="predicted"/>
<dbReference type="InterPro" id="IPR000326">
    <property type="entry name" value="PAP2/HPO"/>
</dbReference>
<dbReference type="Gene3D" id="1.20.144.10">
    <property type="entry name" value="Phosphatidic acid phosphatase type 2/haloperoxidase"/>
    <property type="match status" value="1"/>
</dbReference>
<accession>A0A9P6FGC8</accession>
<gene>
    <name evidence="8" type="primary">IPC1_1</name>
    <name evidence="8" type="ORF">EC957_000658</name>
</gene>
<keyword evidence="2 6" id="KW-0812">Transmembrane</keyword>
<sequence>MAVPSPPTPIPRGRFRRVHRAVKSGLASTLRPLQQHHYTLYDLQYLFLFVLFSFCFWIMDKPLWFKLPIALVGIALLIPRRTRLFMLPFFAPASWLILFYCCRFIPSNWRPHIFTSVLPALENILYGGSISEMLAQATTPFKDILAWIPYGILHYVLPIVTAILIVCFGPPGTLPVFARTFGYMNVVGVLTQIFFPCAPPWYETKYGGFEPATYSMPGDPGGLARVDDILGVNMYRATFTASPLVFGAFPSLHSAHAWQLAFFLVYIFGPRAIPFTVLYVFWIWWATMYLGHHYVVDLVGGGAYAVVAFWLGSYFLPTLMPTTTFDLERQEKVKGSMYDADAVHPQEKQTFLQDHPEMDEMDQREEDEEENEGGNTQESNVNDVGWSSKRNSMLSRNKDVAAWQLGPLSEDRDVFESSSSSSSSSSSEHHGTGSFAYGYSMQVDTIEMSSVVVTMPALSGLDITEARRVHSEPSSPTGSDHSSTSSTSSATVSSWSQRKKRSSTAVLQKNINRQSWGGWQGYESWVEVLTTINSSRTSPRGSPKSTPTQSPRTSTNHRSGAVF</sequence>
<comment type="subcellular location">
    <subcellularLocation>
        <location evidence="1">Membrane</location>
        <topology evidence="1">Multi-pass membrane protein</topology>
    </subcellularLocation>
</comment>
<feature type="transmembrane region" description="Helical" evidence="6">
    <location>
        <begin position="147"/>
        <end position="169"/>
    </location>
</feature>
<dbReference type="SUPFAM" id="SSF48317">
    <property type="entry name" value="Acid phosphatase/Vanadium-dependent haloperoxidase"/>
    <property type="match status" value="1"/>
</dbReference>
<evidence type="ECO:0000256" key="5">
    <source>
        <dbReference type="SAM" id="MobiDB-lite"/>
    </source>
</evidence>
<feature type="transmembrane region" description="Helical" evidence="6">
    <location>
        <begin position="181"/>
        <end position="202"/>
    </location>
</feature>
<dbReference type="CDD" id="cd03386">
    <property type="entry name" value="PAP2_Aur1_like"/>
    <property type="match status" value="1"/>
</dbReference>
<keyword evidence="3 6" id="KW-1133">Transmembrane helix</keyword>
<evidence type="ECO:0000259" key="7">
    <source>
        <dbReference type="SMART" id="SM00014"/>
    </source>
</evidence>
<name>A0A9P6FGC8_9FUNG</name>
<evidence type="ECO:0000313" key="9">
    <source>
        <dbReference type="Proteomes" id="UP000723463"/>
    </source>
</evidence>
<evidence type="ECO:0000256" key="4">
    <source>
        <dbReference type="ARBA" id="ARBA00023136"/>
    </source>
</evidence>
<feature type="transmembrane region" description="Helical" evidence="6">
    <location>
        <begin position="260"/>
        <end position="282"/>
    </location>
</feature>
<evidence type="ECO:0000256" key="3">
    <source>
        <dbReference type="ARBA" id="ARBA00022989"/>
    </source>
</evidence>
<feature type="transmembrane region" description="Helical" evidence="6">
    <location>
        <begin position="38"/>
        <end position="58"/>
    </location>
</feature>
<dbReference type="InterPro" id="IPR036938">
    <property type="entry name" value="PAP2/HPO_sf"/>
</dbReference>
<protein>
    <submittedName>
        <fullName evidence="8">Aureobasidin resistance protein Aur1</fullName>
    </submittedName>
</protein>
<feature type="compositionally biased region" description="Acidic residues" evidence="5">
    <location>
        <begin position="357"/>
        <end position="372"/>
    </location>
</feature>
<keyword evidence="4 6" id="KW-0472">Membrane</keyword>
<dbReference type="Pfam" id="PF14378">
    <property type="entry name" value="PAP2_3"/>
    <property type="match status" value="1"/>
</dbReference>
<dbReference type="SMART" id="SM00014">
    <property type="entry name" value="acidPPc"/>
    <property type="match status" value="1"/>
</dbReference>
<dbReference type="GO" id="GO:0030148">
    <property type="term" value="P:sphingolipid biosynthetic process"/>
    <property type="evidence" value="ECO:0007669"/>
    <property type="project" value="TreeGrafter"/>
</dbReference>
<organism evidence="8 9">
    <name type="scientific">Mortierella hygrophila</name>
    <dbReference type="NCBI Taxonomy" id="979708"/>
    <lineage>
        <taxon>Eukaryota</taxon>
        <taxon>Fungi</taxon>
        <taxon>Fungi incertae sedis</taxon>
        <taxon>Mucoromycota</taxon>
        <taxon>Mortierellomycotina</taxon>
        <taxon>Mortierellomycetes</taxon>
        <taxon>Mortierellales</taxon>
        <taxon>Mortierellaceae</taxon>
        <taxon>Mortierella</taxon>
    </lineage>
</organism>
<feature type="region of interest" description="Disordered" evidence="5">
    <location>
        <begin position="348"/>
        <end position="389"/>
    </location>
</feature>
<dbReference type="InterPro" id="IPR052185">
    <property type="entry name" value="IPC_Synthase-Related"/>
</dbReference>
<feature type="region of interest" description="Disordered" evidence="5">
    <location>
        <begin position="412"/>
        <end position="431"/>
    </location>
</feature>
<feature type="domain" description="Phosphatidic acid phosphatase type 2/haloperoxidase" evidence="7">
    <location>
        <begin position="174"/>
        <end position="313"/>
    </location>
</feature>
<feature type="region of interest" description="Disordered" evidence="5">
    <location>
        <begin position="468"/>
        <end position="510"/>
    </location>
</feature>
<dbReference type="PANTHER" id="PTHR31310:SF11">
    <property type="entry name" value="INOSITOL PHOSPHORYLCERAMIDE SYNTHASE CATALYTIC SUBUNIT AUR1"/>
    <property type="match status" value="1"/>
</dbReference>
<dbReference type="PANTHER" id="PTHR31310">
    <property type="match status" value="1"/>
</dbReference>
<feature type="transmembrane region" description="Helical" evidence="6">
    <location>
        <begin position="85"/>
        <end position="105"/>
    </location>
</feature>
<dbReference type="AlphaFoldDB" id="A0A9P6FGC8"/>
<dbReference type="GO" id="GO:0070916">
    <property type="term" value="C:inositol phosphoceramide synthase complex"/>
    <property type="evidence" value="ECO:0007669"/>
    <property type="project" value="TreeGrafter"/>
</dbReference>
<feature type="region of interest" description="Disordered" evidence="5">
    <location>
        <begin position="533"/>
        <end position="563"/>
    </location>
</feature>
<keyword evidence="9" id="KW-1185">Reference proteome</keyword>
<feature type="compositionally biased region" description="Low complexity" evidence="5">
    <location>
        <begin position="472"/>
        <end position="496"/>
    </location>
</feature>
<dbReference type="GO" id="GO:0016020">
    <property type="term" value="C:membrane"/>
    <property type="evidence" value="ECO:0007669"/>
    <property type="project" value="UniProtKB-SubCell"/>
</dbReference>
<reference evidence="8" key="1">
    <citation type="journal article" date="2020" name="Fungal Divers.">
        <title>Resolving the Mortierellaceae phylogeny through synthesis of multi-gene phylogenetics and phylogenomics.</title>
        <authorList>
            <person name="Vandepol N."/>
            <person name="Liber J."/>
            <person name="Desiro A."/>
            <person name="Na H."/>
            <person name="Kennedy M."/>
            <person name="Barry K."/>
            <person name="Grigoriev I.V."/>
            <person name="Miller A.N."/>
            <person name="O'Donnell K."/>
            <person name="Stajich J.E."/>
            <person name="Bonito G."/>
        </authorList>
    </citation>
    <scope>NUCLEOTIDE SEQUENCE</scope>
    <source>
        <strain evidence="8">NRRL 2591</strain>
    </source>
</reference>
<dbReference type="EMBL" id="JAAAXW010000011">
    <property type="protein sequence ID" value="KAF9550356.1"/>
    <property type="molecule type" value="Genomic_DNA"/>
</dbReference>
<evidence type="ECO:0000256" key="6">
    <source>
        <dbReference type="SAM" id="Phobius"/>
    </source>
</evidence>
<comment type="caution">
    <text evidence="8">The sequence shown here is derived from an EMBL/GenBank/DDBJ whole genome shotgun (WGS) entry which is preliminary data.</text>
</comment>
<dbReference type="GO" id="GO:0006676">
    <property type="term" value="P:mannosyl diphosphorylinositol ceramide metabolic process"/>
    <property type="evidence" value="ECO:0007669"/>
    <property type="project" value="TreeGrafter"/>
</dbReference>
<evidence type="ECO:0000256" key="2">
    <source>
        <dbReference type="ARBA" id="ARBA00022692"/>
    </source>
</evidence>
<dbReference type="InterPro" id="IPR026841">
    <property type="entry name" value="Aur1/Ipt1"/>
</dbReference>
<evidence type="ECO:0000313" key="8">
    <source>
        <dbReference type="EMBL" id="KAF9550356.1"/>
    </source>
</evidence>